<dbReference type="AlphaFoldDB" id="A0AAX2F1B7"/>
<evidence type="ECO:0000256" key="1">
    <source>
        <dbReference type="SAM" id="Phobius"/>
    </source>
</evidence>
<reference evidence="2 3" key="1">
    <citation type="submission" date="2016-11" db="EMBL/GenBank/DDBJ databases">
        <authorList>
            <person name="Varghese N."/>
            <person name="Submissions S."/>
        </authorList>
    </citation>
    <scope>NUCLEOTIDE SEQUENCE [LARGE SCALE GENOMIC DNA]</scope>
    <source>
        <strain evidence="2 3">DSM 22613</strain>
    </source>
</reference>
<dbReference type="EMBL" id="FQWA01000001">
    <property type="protein sequence ID" value="SHF55768.1"/>
    <property type="molecule type" value="Genomic_DNA"/>
</dbReference>
<organism evidence="2 3">
    <name type="scientific">Prevotella scopos JCM 17725</name>
    <dbReference type="NCBI Taxonomy" id="1236518"/>
    <lineage>
        <taxon>Bacteria</taxon>
        <taxon>Pseudomonadati</taxon>
        <taxon>Bacteroidota</taxon>
        <taxon>Bacteroidia</taxon>
        <taxon>Bacteroidales</taxon>
        <taxon>Prevotellaceae</taxon>
        <taxon>Prevotella</taxon>
    </lineage>
</organism>
<keyword evidence="1" id="KW-0472">Membrane</keyword>
<evidence type="ECO:0000313" key="2">
    <source>
        <dbReference type="EMBL" id="SHF55768.1"/>
    </source>
</evidence>
<gene>
    <name evidence="2" type="ORF">SAMN05444364_101138</name>
</gene>
<dbReference type="Proteomes" id="UP000184105">
    <property type="component" value="Unassembled WGS sequence"/>
</dbReference>
<dbReference type="Pfam" id="PF11644">
    <property type="entry name" value="DUF3256"/>
    <property type="match status" value="1"/>
</dbReference>
<accession>A0AAX2F1B7</accession>
<evidence type="ECO:0008006" key="4">
    <source>
        <dbReference type="Google" id="ProtNLM"/>
    </source>
</evidence>
<name>A0AAX2F1B7_9BACT</name>
<evidence type="ECO:0000313" key="3">
    <source>
        <dbReference type="Proteomes" id="UP000184105"/>
    </source>
</evidence>
<keyword evidence="1" id="KW-1133">Transmembrane helix</keyword>
<dbReference type="SUPFAM" id="SSF160925">
    <property type="entry name" value="PG1388-like"/>
    <property type="match status" value="1"/>
</dbReference>
<proteinExistence type="predicted"/>
<keyword evidence="1" id="KW-0812">Transmembrane</keyword>
<comment type="caution">
    <text evidence="2">The sequence shown here is derived from an EMBL/GenBank/DDBJ whole genome shotgun (WGS) entry which is preliminary data.</text>
</comment>
<protein>
    <recommendedName>
        <fullName evidence="4">DUF3256 domain-containing protein</fullName>
    </recommendedName>
</protein>
<sequence>MISDDKGKRKGRDDKTISLFIRFFFLFCIFAGILKDIIVILQTEQKDFFEMKKTLIIICLLTCWLCASAQSLREVWIEMPDSVLPYLSKSQRTELADYVEMKADPAVLNTFGDSVRIERMTKNYLLLRASNVSFLEIKLLDDNTLALVQTWKAPAAESKLSLFNLQWQPKKMVVECKENFVKPVAMSDEEFNDLQSLMVPRLKEYHLSADNNSLSVSWNYPLLSKKDVKRVADLLKPQILSWTGRDFR</sequence>
<feature type="transmembrane region" description="Helical" evidence="1">
    <location>
        <begin position="20"/>
        <end position="42"/>
    </location>
</feature>
<keyword evidence="3" id="KW-1185">Reference proteome</keyword>
<dbReference type="InterPro" id="IPR021670">
    <property type="entry name" value="DUF3256"/>
</dbReference>